<dbReference type="Pfam" id="PF13520">
    <property type="entry name" value="AA_permease_2"/>
    <property type="match status" value="1"/>
</dbReference>
<evidence type="ECO:0000256" key="4">
    <source>
        <dbReference type="ARBA" id="ARBA00023136"/>
    </source>
</evidence>
<evidence type="ECO:0000256" key="5">
    <source>
        <dbReference type="SAM" id="Phobius"/>
    </source>
</evidence>
<gene>
    <name evidence="6" type="ORF">A3Q56_02999</name>
</gene>
<keyword evidence="3 5" id="KW-1133">Transmembrane helix</keyword>
<dbReference type="InterPro" id="IPR002293">
    <property type="entry name" value="AA/rel_permease1"/>
</dbReference>
<evidence type="ECO:0000256" key="3">
    <source>
        <dbReference type="ARBA" id="ARBA00022989"/>
    </source>
</evidence>
<keyword evidence="7" id="KW-1185">Reference proteome</keyword>
<comment type="subcellular location">
    <subcellularLocation>
        <location evidence="1">Membrane</location>
        <topology evidence="1">Multi-pass membrane protein</topology>
    </subcellularLocation>
</comment>
<evidence type="ECO:0000256" key="2">
    <source>
        <dbReference type="ARBA" id="ARBA00022692"/>
    </source>
</evidence>
<evidence type="ECO:0000313" key="7">
    <source>
        <dbReference type="Proteomes" id="UP000078046"/>
    </source>
</evidence>
<accession>A0A177B4Q2</accession>
<feature type="transmembrane region" description="Helical" evidence="5">
    <location>
        <begin position="249"/>
        <end position="268"/>
    </location>
</feature>
<dbReference type="InterPro" id="IPR050598">
    <property type="entry name" value="AminoAcid_Transporter"/>
</dbReference>
<dbReference type="GO" id="GO:0015179">
    <property type="term" value="F:L-amino acid transmembrane transporter activity"/>
    <property type="evidence" value="ECO:0007669"/>
    <property type="project" value="TreeGrafter"/>
</dbReference>
<feature type="transmembrane region" description="Helical" evidence="5">
    <location>
        <begin position="210"/>
        <end position="229"/>
    </location>
</feature>
<dbReference type="Proteomes" id="UP000078046">
    <property type="component" value="Unassembled WGS sequence"/>
</dbReference>
<name>A0A177B4Q2_9BILA</name>
<feature type="transmembrane region" description="Helical" evidence="5">
    <location>
        <begin position="156"/>
        <end position="189"/>
    </location>
</feature>
<reference evidence="6 7" key="1">
    <citation type="submission" date="2016-04" db="EMBL/GenBank/DDBJ databases">
        <title>The genome of Intoshia linei affirms orthonectids as highly simplified spiralians.</title>
        <authorList>
            <person name="Mikhailov K.V."/>
            <person name="Slusarev G.S."/>
            <person name="Nikitin M.A."/>
            <person name="Logacheva M.D."/>
            <person name="Penin A."/>
            <person name="Aleoshin V."/>
            <person name="Panchin Y.V."/>
        </authorList>
    </citation>
    <scope>NUCLEOTIDE SEQUENCE [LARGE SCALE GENOMIC DNA]</scope>
    <source>
        <strain evidence="6">Intl2013</strain>
        <tissue evidence="6">Whole animal</tissue>
    </source>
</reference>
<evidence type="ECO:0000313" key="6">
    <source>
        <dbReference type="EMBL" id="OAF69258.1"/>
    </source>
</evidence>
<comment type="caution">
    <text evidence="6">The sequence shown here is derived from an EMBL/GenBank/DDBJ whole genome shotgun (WGS) entry which is preliminary data.</text>
</comment>
<feature type="transmembrane region" description="Helical" evidence="5">
    <location>
        <begin position="14"/>
        <end position="34"/>
    </location>
</feature>
<dbReference type="GO" id="GO:0016020">
    <property type="term" value="C:membrane"/>
    <property type="evidence" value="ECO:0007669"/>
    <property type="project" value="UniProtKB-SubCell"/>
</dbReference>
<feature type="transmembrane region" description="Helical" evidence="5">
    <location>
        <begin position="46"/>
        <end position="64"/>
    </location>
</feature>
<dbReference type="PANTHER" id="PTHR11785">
    <property type="entry name" value="AMINO ACID TRANSPORTER"/>
    <property type="match status" value="1"/>
</dbReference>
<feature type="transmembrane region" description="Helical" evidence="5">
    <location>
        <begin position="115"/>
        <end position="136"/>
    </location>
</feature>
<evidence type="ECO:0000256" key="1">
    <source>
        <dbReference type="ARBA" id="ARBA00004141"/>
    </source>
</evidence>
<dbReference type="Gene3D" id="1.20.1740.10">
    <property type="entry name" value="Amino acid/polyamine transporter I"/>
    <property type="match status" value="1"/>
</dbReference>
<organism evidence="6 7">
    <name type="scientific">Intoshia linei</name>
    <dbReference type="NCBI Taxonomy" id="1819745"/>
    <lineage>
        <taxon>Eukaryota</taxon>
        <taxon>Metazoa</taxon>
        <taxon>Spiralia</taxon>
        <taxon>Lophotrochozoa</taxon>
        <taxon>Mesozoa</taxon>
        <taxon>Orthonectida</taxon>
        <taxon>Rhopaluridae</taxon>
        <taxon>Intoshia</taxon>
    </lineage>
</organism>
<keyword evidence="2 5" id="KW-0812">Transmembrane</keyword>
<dbReference type="OrthoDB" id="10062876at2759"/>
<sequence>MDCYISSESFKKCAAILALSCIMFVNNISVKYAINLQNIFTFSKVAALLAIIISGIYAMTTIGTSNLKNPFINSNYNILSISDAMYSGIFSFAGWNYLNLVTGEMINPKRDAPKSIILSTILVIVIYLLVIISYHTTLSIKEISNSITVAIDHAYTLSYAFAYFIPFAISLSTFGGLNGVFFTSVRLFIEGAKCGYLPKMLAMKHMKRHTPIISNLFLVYENNYVFNYYLVDNFDYYGIIWKPFKYDYYVLLFVLDICGNFDCSLNCIQKKEKSQYFKDTNKHTYLFYIHSIFYDSPSNYQ</sequence>
<keyword evidence="4 5" id="KW-0472">Membrane</keyword>
<dbReference type="PANTHER" id="PTHR11785:SF528">
    <property type="entry name" value="AMINO ACID TRANSPORTER PROTEIN JHI-21"/>
    <property type="match status" value="1"/>
</dbReference>
<feature type="transmembrane region" description="Helical" evidence="5">
    <location>
        <begin position="84"/>
        <end position="103"/>
    </location>
</feature>
<protein>
    <recommendedName>
        <fullName evidence="8">Amino acid permease/ SLC12A domain-containing protein</fullName>
    </recommendedName>
</protein>
<dbReference type="EMBL" id="LWCA01000312">
    <property type="protein sequence ID" value="OAF69258.1"/>
    <property type="molecule type" value="Genomic_DNA"/>
</dbReference>
<proteinExistence type="predicted"/>
<evidence type="ECO:0008006" key="8">
    <source>
        <dbReference type="Google" id="ProtNLM"/>
    </source>
</evidence>
<dbReference type="AlphaFoldDB" id="A0A177B4Q2"/>